<dbReference type="Gene3D" id="3.40.50.10990">
    <property type="entry name" value="GTP cyclohydrolase II"/>
    <property type="match status" value="1"/>
</dbReference>
<comment type="similarity">
    <text evidence="6">In the C-terminal section; belongs to the GTP cyclohydrolase II family.</text>
</comment>
<dbReference type="GO" id="GO:0008686">
    <property type="term" value="F:3,4-dihydroxy-2-butanone-4-phosphate synthase activity"/>
    <property type="evidence" value="ECO:0007669"/>
    <property type="project" value="UniProtKB-UniRule"/>
</dbReference>
<dbReference type="InterPro" id="IPR036144">
    <property type="entry name" value="RibA-like_sf"/>
</dbReference>
<comment type="catalytic activity">
    <reaction evidence="1 14">
        <text>D-ribulose 5-phosphate = (2S)-2-hydroxy-3-oxobutyl phosphate + formate + H(+)</text>
        <dbReference type="Rhea" id="RHEA:18457"/>
        <dbReference type="ChEBI" id="CHEBI:15378"/>
        <dbReference type="ChEBI" id="CHEBI:15740"/>
        <dbReference type="ChEBI" id="CHEBI:58121"/>
        <dbReference type="ChEBI" id="CHEBI:58830"/>
        <dbReference type="EC" id="4.1.99.12"/>
    </reaction>
</comment>
<dbReference type="GO" id="GO:0009231">
    <property type="term" value="P:riboflavin biosynthetic process"/>
    <property type="evidence" value="ECO:0007669"/>
    <property type="project" value="UniProtKB-UniRule"/>
</dbReference>
<evidence type="ECO:0000256" key="10">
    <source>
        <dbReference type="ARBA" id="ARBA00022723"/>
    </source>
</evidence>
<name>A0A380MZP8_9GAMM</name>
<comment type="subunit">
    <text evidence="14">Homodimer.</text>
</comment>
<comment type="similarity">
    <text evidence="14">Belongs to the DHBP synthase family.</text>
</comment>
<sequence length="370" mass="40785">MPLNTTEEIIADLSAGKPIILMDDEDRENEGDLVVLAEHITPEAINFMVKHARGLVCLTITKERAAQLGLRPQTECNTAAYSTAFTVSIEAAQGVTTGISTQDRAHTILAAVAKNASPKDIVQPGHIFPITAQDGGVLVRAGHTEASTDLARLAGYEPAGVICEILKEDGTMARRPDLEAFAQKHHLKIGTIADLIAYRLSREKTIIQLSTCELPTKYGTFTLTAYQSIIDKSIHYALVKGKIQSEKPTFVRVHVQNTLSDLFSAELSERHYRLDDALARLSNEKEGIIVILDDGQTTTDILNRMYAFAHNTPLPKRKQEQDLRTYGIGAQILLDQGVRKMRLLSAPYKFTGLSGYQLEVLEFLNSNKES</sequence>
<dbReference type="Pfam" id="PF00925">
    <property type="entry name" value="GTP_cyclohydro2"/>
    <property type="match status" value="1"/>
</dbReference>
<evidence type="ECO:0000256" key="8">
    <source>
        <dbReference type="ARBA" id="ARBA00018836"/>
    </source>
</evidence>
<comment type="function">
    <text evidence="3 14">Catalyzes the conversion of D-ribulose 5-phosphate to formate and 3,4-dihydroxy-2-butanone 4-phosphate.</text>
</comment>
<dbReference type="NCBIfam" id="NF010626">
    <property type="entry name" value="PRK14019.1"/>
    <property type="match status" value="1"/>
</dbReference>
<evidence type="ECO:0000256" key="13">
    <source>
        <dbReference type="ARBA" id="ARBA00023239"/>
    </source>
</evidence>
<keyword evidence="17" id="KW-1185">Reference proteome</keyword>
<feature type="binding site" evidence="14">
    <location>
        <begin position="140"/>
        <end position="144"/>
    </location>
    <ligand>
        <name>D-ribulose 5-phosphate</name>
        <dbReference type="ChEBI" id="CHEBI:58121"/>
    </ligand>
</feature>
<evidence type="ECO:0000256" key="5">
    <source>
        <dbReference type="ARBA" id="ARBA00005520"/>
    </source>
</evidence>
<dbReference type="Gene3D" id="3.90.870.10">
    <property type="entry name" value="DHBP synthase"/>
    <property type="match status" value="1"/>
</dbReference>
<dbReference type="UniPathway" id="UPA00275">
    <property type="reaction ID" value="UER00399"/>
</dbReference>
<feature type="site" description="Essential for catalytic activity" evidence="14">
    <location>
        <position position="164"/>
    </location>
</feature>
<gene>
    <name evidence="16" type="primary">ribBA</name>
    <name evidence="14" type="synonym">ribB</name>
    <name evidence="16" type="ORF">NCTC13337_02216</name>
</gene>
<evidence type="ECO:0000256" key="1">
    <source>
        <dbReference type="ARBA" id="ARBA00000141"/>
    </source>
</evidence>
<dbReference type="FunFam" id="3.90.870.10:FF:000001">
    <property type="entry name" value="Riboflavin biosynthesis protein RibBA"/>
    <property type="match status" value="1"/>
</dbReference>
<dbReference type="PANTHER" id="PTHR21327">
    <property type="entry name" value="GTP CYCLOHYDROLASE II-RELATED"/>
    <property type="match status" value="1"/>
</dbReference>
<feature type="binding site" evidence="14">
    <location>
        <position position="28"/>
    </location>
    <ligand>
        <name>Mg(2+)</name>
        <dbReference type="ChEBI" id="CHEBI:18420"/>
        <label>1</label>
    </ligand>
</feature>
<evidence type="ECO:0000313" key="16">
    <source>
        <dbReference type="EMBL" id="SUO97161.1"/>
    </source>
</evidence>
<evidence type="ECO:0000256" key="12">
    <source>
        <dbReference type="ARBA" id="ARBA00023211"/>
    </source>
</evidence>
<proteinExistence type="inferred from homology"/>
<dbReference type="Pfam" id="PF00926">
    <property type="entry name" value="DHBP_synthase"/>
    <property type="match status" value="1"/>
</dbReference>
<dbReference type="EMBL" id="UHIC01000001">
    <property type="protein sequence ID" value="SUO97161.1"/>
    <property type="molecule type" value="Genomic_DNA"/>
</dbReference>
<dbReference type="GO" id="GO:0000287">
    <property type="term" value="F:magnesium ion binding"/>
    <property type="evidence" value="ECO:0007669"/>
    <property type="project" value="UniProtKB-UniRule"/>
</dbReference>
<evidence type="ECO:0000256" key="14">
    <source>
        <dbReference type="HAMAP-Rule" id="MF_00180"/>
    </source>
</evidence>
<feature type="binding site" evidence="14">
    <location>
        <position position="28"/>
    </location>
    <ligand>
        <name>Mg(2+)</name>
        <dbReference type="ChEBI" id="CHEBI:18420"/>
        <label>2</label>
    </ligand>
</feature>
<reference evidence="16 17" key="1">
    <citation type="submission" date="2018-06" db="EMBL/GenBank/DDBJ databases">
        <authorList>
            <consortium name="Pathogen Informatics"/>
            <person name="Doyle S."/>
        </authorList>
    </citation>
    <scope>NUCLEOTIDE SEQUENCE [LARGE SCALE GENOMIC DNA]</scope>
    <source>
        <strain evidence="16 17">NCTC13337</strain>
    </source>
</reference>
<dbReference type="OrthoDB" id="9793111at2"/>
<dbReference type="SUPFAM" id="SSF55821">
    <property type="entry name" value="YrdC/RibB"/>
    <property type="match status" value="1"/>
</dbReference>
<accession>A0A380MZP8</accession>
<dbReference type="RefSeq" id="WP_072576748.1">
    <property type="nucleotide sequence ID" value="NZ_LWHB01000095.1"/>
</dbReference>
<comment type="similarity">
    <text evidence="5">In the N-terminal section; belongs to the DHBP synthase family.</text>
</comment>
<protein>
    <recommendedName>
        <fullName evidence="8 14">3,4-dihydroxy-2-butanone 4-phosphate synthase</fullName>
        <shortName evidence="14">DHBP synthase</shortName>
        <ecNumber evidence="7 14">4.1.99.12</ecNumber>
    </recommendedName>
</protein>
<dbReference type="HAMAP" id="MF_00180">
    <property type="entry name" value="RibB"/>
    <property type="match status" value="1"/>
</dbReference>
<dbReference type="PIRSF" id="PIRSF001259">
    <property type="entry name" value="RibA"/>
    <property type="match status" value="1"/>
</dbReference>
<evidence type="ECO:0000313" key="17">
    <source>
        <dbReference type="Proteomes" id="UP000254601"/>
    </source>
</evidence>
<dbReference type="GO" id="GO:0030145">
    <property type="term" value="F:manganese ion binding"/>
    <property type="evidence" value="ECO:0007669"/>
    <property type="project" value="UniProtKB-UniRule"/>
</dbReference>
<dbReference type="EC" id="4.1.99.12" evidence="7 14"/>
<evidence type="ECO:0000256" key="6">
    <source>
        <dbReference type="ARBA" id="ARBA00008976"/>
    </source>
</evidence>
<keyword evidence="10 14" id="KW-0479">Metal-binding</keyword>
<evidence type="ECO:0000256" key="3">
    <source>
        <dbReference type="ARBA" id="ARBA00002284"/>
    </source>
</evidence>
<comment type="cofactor">
    <cofactor evidence="14">
        <name>Mg(2+)</name>
        <dbReference type="ChEBI" id="CHEBI:18420"/>
    </cofactor>
    <cofactor evidence="14">
        <name>Mn(2+)</name>
        <dbReference type="ChEBI" id="CHEBI:29035"/>
    </cofactor>
    <text evidence="14">Binds 2 divalent metal cations per subunit. Magnesium or manganese.</text>
</comment>
<dbReference type="InterPro" id="IPR000422">
    <property type="entry name" value="DHBP_synthase_RibB"/>
</dbReference>
<keyword evidence="11 14" id="KW-0460">Magnesium</keyword>
<keyword evidence="13 14" id="KW-0456">Lyase</keyword>
<dbReference type="SUPFAM" id="SSF142695">
    <property type="entry name" value="RibA-like"/>
    <property type="match status" value="1"/>
</dbReference>
<evidence type="ECO:0000256" key="11">
    <source>
        <dbReference type="ARBA" id="ARBA00022842"/>
    </source>
</evidence>
<evidence type="ECO:0000256" key="2">
    <source>
        <dbReference type="ARBA" id="ARBA00001936"/>
    </source>
</evidence>
<comment type="cofactor">
    <cofactor evidence="2">
        <name>Mn(2+)</name>
        <dbReference type="ChEBI" id="CHEBI:29035"/>
    </cofactor>
</comment>
<keyword evidence="9 14" id="KW-0686">Riboflavin biosynthesis</keyword>
<evidence type="ECO:0000256" key="4">
    <source>
        <dbReference type="ARBA" id="ARBA00004904"/>
    </source>
</evidence>
<dbReference type="AlphaFoldDB" id="A0A380MZP8"/>
<feature type="binding site" evidence="14">
    <location>
        <position position="32"/>
    </location>
    <ligand>
        <name>D-ribulose 5-phosphate</name>
        <dbReference type="ChEBI" id="CHEBI:58121"/>
    </ligand>
</feature>
<feature type="binding site" evidence="14">
    <location>
        <begin position="27"/>
        <end position="28"/>
    </location>
    <ligand>
        <name>D-ribulose 5-phosphate</name>
        <dbReference type="ChEBI" id="CHEBI:58121"/>
    </ligand>
</feature>
<comment type="pathway">
    <text evidence="4 14">Cofactor biosynthesis; riboflavin biosynthesis; 2-hydroxy-3-oxobutyl phosphate from D-ribulose 5-phosphate: step 1/1.</text>
</comment>
<keyword evidence="12 14" id="KW-0464">Manganese</keyword>
<dbReference type="NCBIfam" id="TIGR00506">
    <property type="entry name" value="ribB"/>
    <property type="match status" value="1"/>
</dbReference>
<feature type="binding site" evidence="14">
    <location>
        <position position="143"/>
    </location>
    <ligand>
        <name>Mg(2+)</name>
        <dbReference type="ChEBI" id="CHEBI:18420"/>
        <label>2</label>
    </ligand>
</feature>
<evidence type="ECO:0000259" key="15">
    <source>
        <dbReference type="Pfam" id="PF00925"/>
    </source>
</evidence>
<dbReference type="Proteomes" id="UP000254601">
    <property type="component" value="Unassembled WGS sequence"/>
</dbReference>
<feature type="domain" description="GTP cyclohydrolase II" evidence="15">
    <location>
        <begin position="211"/>
        <end position="363"/>
    </location>
</feature>
<dbReference type="GO" id="GO:0005829">
    <property type="term" value="C:cytosol"/>
    <property type="evidence" value="ECO:0007669"/>
    <property type="project" value="TreeGrafter"/>
</dbReference>
<organism evidence="16 17">
    <name type="scientific">Suttonella ornithocola</name>
    <dbReference type="NCBI Taxonomy" id="279832"/>
    <lineage>
        <taxon>Bacteria</taxon>
        <taxon>Pseudomonadati</taxon>
        <taxon>Pseudomonadota</taxon>
        <taxon>Gammaproteobacteria</taxon>
        <taxon>Cardiobacteriales</taxon>
        <taxon>Cardiobacteriaceae</taxon>
        <taxon>Suttonella</taxon>
    </lineage>
</organism>
<evidence type="ECO:0000256" key="9">
    <source>
        <dbReference type="ARBA" id="ARBA00022619"/>
    </source>
</evidence>
<evidence type="ECO:0000256" key="7">
    <source>
        <dbReference type="ARBA" id="ARBA00012153"/>
    </source>
</evidence>
<dbReference type="InterPro" id="IPR032677">
    <property type="entry name" value="GTP_cyclohydro_II"/>
</dbReference>
<dbReference type="InterPro" id="IPR017945">
    <property type="entry name" value="DHBP_synth_RibB-like_a/b_dom"/>
</dbReference>
<dbReference type="GO" id="GO:0003935">
    <property type="term" value="F:GTP cyclohydrolase II activity"/>
    <property type="evidence" value="ECO:0007669"/>
    <property type="project" value="TreeGrafter"/>
</dbReference>
<dbReference type="PANTHER" id="PTHR21327:SF34">
    <property type="entry name" value="3,4-DIHYDROXY-2-BUTANONE 4-PHOSPHATE SYNTHASE"/>
    <property type="match status" value="1"/>
</dbReference>
<feature type="site" description="Essential for catalytic activity" evidence="14">
    <location>
        <position position="126"/>
    </location>
</feature>